<keyword evidence="7 10" id="KW-0067">ATP-binding</keyword>
<dbReference type="Gene3D" id="1.10.510.10">
    <property type="entry name" value="Transferase(Phosphotransferase) domain 1"/>
    <property type="match status" value="1"/>
</dbReference>
<dbReference type="SUPFAM" id="SSF56112">
    <property type="entry name" value="Protein kinase-like (PK-like)"/>
    <property type="match status" value="1"/>
</dbReference>
<keyword evidence="4" id="KW-0808">Transferase</keyword>
<keyword evidence="14" id="KW-1185">Reference proteome</keyword>
<keyword evidence="6" id="KW-0418">Kinase</keyword>
<feature type="region of interest" description="Disordered" evidence="11">
    <location>
        <begin position="493"/>
        <end position="540"/>
    </location>
</feature>
<dbReference type="Pfam" id="PF00069">
    <property type="entry name" value="Pkinase"/>
    <property type="match status" value="1"/>
</dbReference>
<proteinExistence type="inferred from homology"/>
<feature type="compositionally biased region" description="Polar residues" evidence="11">
    <location>
        <begin position="350"/>
        <end position="369"/>
    </location>
</feature>
<feature type="domain" description="Protein kinase" evidence="12">
    <location>
        <begin position="43"/>
        <end position="308"/>
    </location>
</feature>
<reference evidence="13 14" key="1">
    <citation type="submission" date="2017-06" db="EMBL/GenBank/DDBJ databases">
        <title>Ant-infecting Ophiocordyceps genomes reveal a high diversity of potential behavioral manipulation genes and a possible major role for enterotoxins.</title>
        <authorList>
            <person name="De Bekker C."/>
            <person name="Evans H.C."/>
            <person name="Brachmann A."/>
            <person name="Hughes D.P."/>
        </authorList>
    </citation>
    <scope>NUCLEOTIDE SEQUENCE [LARGE SCALE GENOMIC DNA]</scope>
    <source>
        <strain evidence="13 14">1348a</strain>
    </source>
</reference>
<evidence type="ECO:0000256" key="1">
    <source>
        <dbReference type="ARBA" id="ARBA00008874"/>
    </source>
</evidence>
<feature type="compositionally biased region" description="Polar residues" evidence="11">
    <location>
        <begin position="611"/>
        <end position="620"/>
    </location>
</feature>
<evidence type="ECO:0000256" key="9">
    <source>
        <dbReference type="ARBA" id="ARBA00048679"/>
    </source>
</evidence>
<dbReference type="PROSITE" id="PS00108">
    <property type="entry name" value="PROTEIN_KINASE_ST"/>
    <property type="match status" value="1"/>
</dbReference>
<evidence type="ECO:0000256" key="11">
    <source>
        <dbReference type="SAM" id="MobiDB-lite"/>
    </source>
</evidence>
<organism evidence="13 14">
    <name type="scientific">Ophiocordyceps australis</name>
    <dbReference type="NCBI Taxonomy" id="1399860"/>
    <lineage>
        <taxon>Eukaryota</taxon>
        <taxon>Fungi</taxon>
        <taxon>Dikarya</taxon>
        <taxon>Ascomycota</taxon>
        <taxon>Pezizomycotina</taxon>
        <taxon>Sordariomycetes</taxon>
        <taxon>Hypocreomycetidae</taxon>
        <taxon>Hypocreales</taxon>
        <taxon>Ophiocordycipitaceae</taxon>
        <taxon>Ophiocordyceps</taxon>
    </lineage>
</organism>
<evidence type="ECO:0000256" key="6">
    <source>
        <dbReference type="ARBA" id="ARBA00022777"/>
    </source>
</evidence>
<comment type="catalytic activity">
    <reaction evidence="8">
        <text>L-threonyl-[protein] + ATP = O-phospho-L-threonyl-[protein] + ADP + H(+)</text>
        <dbReference type="Rhea" id="RHEA:46608"/>
        <dbReference type="Rhea" id="RHEA-COMP:11060"/>
        <dbReference type="Rhea" id="RHEA-COMP:11605"/>
        <dbReference type="ChEBI" id="CHEBI:15378"/>
        <dbReference type="ChEBI" id="CHEBI:30013"/>
        <dbReference type="ChEBI" id="CHEBI:30616"/>
        <dbReference type="ChEBI" id="CHEBI:61977"/>
        <dbReference type="ChEBI" id="CHEBI:456216"/>
        <dbReference type="EC" id="2.7.11.1"/>
    </reaction>
</comment>
<evidence type="ECO:0000256" key="5">
    <source>
        <dbReference type="ARBA" id="ARBA00022741"/>
    </source>
</evidence>
<gene>
    <name evidence="13" type="ORF">CDD82_1438</name>
</gene>
<dbReference type="InterPro" id="IPR017441">
    <property type="entry name" value="Protein_kinase_ATP_BS"/>
</dbReference>
<dbReference type="GO" id="GO:0004674">
    <property type="term" value="F:protein serine/threonine kinase activity"/>
    <property type="evidence" value="ECO:0007669"/>
    <property type="project" value="UniProtKB-KW"/>
</dbReference>
<dbReference type="InterPro" id="IPR008271">
    <property type="entry name" value="Ser/Thr_kinase_AS"/>
</dbReference>
<feature type="compositionally biased region" description="Low complexity" evidence="11">
    <location>
        <begin position="621"/>
        <end position="633"/>
    </location>
</feature>
<evidence type="ECO:0000256" key="4">
    <source>
        <dbReference type="ARBA" id="ARBA00022679"/>
    </source>
</evidence>
<dbReference type="Proteomes" id="UP000224854">
    <property type="component" value="Unassembled WGS sequence"/>
</dbReference>
<sequence length="745" mass="80679">MARLEPSTVDLTATKKKALADAQQAQAAIVRECADAGRAAPPFVLDELIGKGSFGRVYKASETASRRPVAVKIISIEEGDALQPGTADTFGDILKEISTLQLLSNSNARNINKISHAFLVGQSVWMVTDYCAGGSVASLMRPTNGLAERWVIPILREVAEAIYWVHGQGIIHRDIKCANVLVTDTGAVQLCDFGVAGIMETRFDKRSTVTGTLNWMAPELFDSTVSYGMEVDIWAFGSMAYEMASGLPPNAATTIDSLPSFGSFLKQFCPRLDGHQYSDGLKHLIAFCMVDDPLQRPTIARVQEHPYIFNTQLRYPIESLGHLVSAYRLWETQGWSRQSLFSAGGAQGLSREQSPSANDEWNFNDQDQPSMPDEEATRQAQQVYDAYLPDSSVSSMPSSGQQSARRRRRPPTFKELKGPLQKVFDPDTTTNYHDDSRVFYGKRSVSSASDLPLRDNTQETSVRESLIDLDAALSQSPKGSTVVRLAEIDTIRPASKQMPSTSATSTQRRTQDWTFPWMGDSSAGVDKDHGANQDLAPPLALKSPQHLPAAQETLTFPNRSSSLSLIDLDASLVQPAEVARPSTAGSSIGSNTTHHTFRTSFDTIRTEPYSGITSPTTTRPSTAGSHGTSSSSVTGSALFDLELETQQLAEQEAAAASSLYQADQVATTADEANDDAIATPNPQNIGTAQSASFLPPLPHMPSAAVLQGNCSVGDFKLELQHLVGSLRDHLEATSNCLQGFQSPPE</sequence>
<evidence type="ECO:0000256" key="10">
    <source>
        <dbReference type="PROSITE-ProRule" id="PRU10141"/>
    </source>
</evidence>
<dbReference type="AlphaFoldDB" id="A0A2C5ZNF5"/>
<dbReference type="OrthoDB" id="248923at2759"/>
<comment type="similarity">
    <text evidence="1">Belongs to the protein kinase superfamily. STE Ser/Thr protein kinase family. STE20 subfamily.</text>
</comment>
<evidence type="ECO:0000313" key="13">
    <source>
        <dbReference type="EMBL" id="PHH80934.1"/>
    </source>
</evidence>
<evidence type="ECO:0000313" key="14">
    <source>
        <dbReference type="Proteomes" id="UP000224854"/>
    </source>
</evidence>
<feature type="binding site" evidence="10">
    <location>
        <position position="72"/>
    </location>
    <ligand>
        <name>ATP</name>
        <dbReference type="ChEBI" id="CHEBI:30616"/>
    </ligand>
</feature>
<name>A0A2C5ZNF5_9HYPO</name>
<dbReference type="PROSITE" id="PS50011">
    <property type="entry name" value="PROTEIN_KINASE_DOM"/>
    <property type="match status" value="1"/>
</dbReference>
<dbReference type="EMBL" id="NJEU01000143">
    <property type="protein sequence ID" value="PHH80934.1"/>
    <property type="molecule type" value="Genomic_DNA"/>
</dbReference>
<dbReference type="GO" id="GO:0005737">
    <property type="term" value="C:cytoplasm"/>
    <property type="evidence" value="ECO:0007669"/>
    <property type="project" value="TreeGrafter"/>
</dbReference>
<dbReference type="PANTHER" id="PTHR48012:SF10">
    <property type="entry name" value="FI20177P1"/>
    <property type="match status" value="1"/>
</dbReference>
<dbReference type="GO" id="GO:0005524">
    <property type="term" value="F:ATP binding"/>
    <property type="evidence" value="ECO:0007669"/>
    <property type="project" value="UniProtKB-UniRule"/>
</dbReference>
<feature type="compositionally biased region" description="Polar residues" evidence="11">
    <location>
        <begin position="583"/>
        <end position="603"/>
    </location>
</feature>
<feature type="compositionally biased region" description="Low complexity" evidence="11">
    <location>
        <begin position="391"/>
        <end position="403"/>
    </location>
</feature>
<evidence type="ECO:0000256" key="2">
    <source>
        <dbReference type="ARBA" id="ARBA00012513"/>
    </source>
</evidence>
<dbReference type="InterPro" id="IPR011009">
    <property type="entry name" value="Kinase-like_dom_sf"/>
</dbReference>
<evidence type="ECO:0000256" key="8">
    <source>
        <dbReference type="ARBA" id="ARBA00047899"/>
    </source>
</evidence>
<dbReference type="PROSITE" id="PS00107">
    <property type="entry name" value="PROTEIN_KINASE_ATP"/>
    <property type="match status" value="1"/>
</dbReference>
<evidence type="ECO:0000256" key="7">
    <source>
        <dbReference type="ARBA" id="ARBA00022840"/>
    </source>
</evidence>
<keyword evidence="3" id="KW-0723">Serine/threonine-protein kinase</keyword>
<comment type="catalytic activity">
    <reaction evidence="9">
        <text>L-seryl-[protein] + ATP = O-phospho-L-seryl-[protein] + ADP + H(+)</text>
        <dbReference type="Rhea" id="RHEA:17989"/>
        <dbReference type="Rhea" id="RHEA-COMP:9863"/>
        <dbReference type="Rhea" id="RHEA-COMP:11604"/>
        <dbReference type="ChEBI" id="CHEBI:15378"/>
        <dbReference type="ChEBI" id="CHEBI:29999"/>
        <dbReference type="ChEBI" id="CHEBI:30616"/>
        <dbReference type="ChEBI" id="CHEBI:83421"/>
        <dbReference type="ChEBI" id="CHEBI:456216"/>
        <dbReference type="EC" id="2.7.11.1"/>
    </reaction>
</comment>
<dbReference type="PANTHER" id="PTHR48012">
    <property type="entry name" value="STERILE20-LIKE KINASE, ISOFORM B-RELATED"/>
    <property type="match status" value="1"/>
</dbReference>
<keyword evidence="5 10" id="KW-0547">Nucleotide-binding</keyword>
<accession>A0A2C5ZNF5</accession>
<dbReference type="EC" id="2.7.11.1" evidence="2"/>
<evidence type="ECO:0000256" key="3">
    <source>
        <dbReference type="ARBA" id="ARBA00022527"/>
    </source>
</evidence>
<dbReference type="SMART" id="SM00220">
    <property type="entry name" value="S_TKc"/>
    <property type="match status" value="1"/>
</dbReference>
<dbReference type="InterPro" id="IPR000719">
    <property type="entry name" value="Prot_kinase_dom"/>
</dbReference>
<protein>
    <recommendedName>
        <fullName evidence="2">non-specific serine/threonine protein kinase</fullName>
        <ecNumber evidence="2">2.7.11.1</ecNumber>
    </recommendedName>
</protein>
<dbReference type="InterPro" id="IPR050629">
    <property type="entry name" value="STE20/SPS1-PAK"/>
</dbReference>
<evidence type="ECO:0000259" key="12">
    <source>
        <dbReference type="PROSITE" id="PS50011"/>
    </source>
</evidence>
<feature type="region of interest" description="Disordered" evidence="11">
    <location>
        <begin position="346"/>
        <end position="435"/>
    </location>
</feature>
<comment type="caution">
    <text evidence="13">The sequence shown here is derived from an EMBL/GenBank/DDBJ whole genome shotgun (WGS) entry which is preliminary data.</text>
</comment>
<feature type="region of interest" description="Disordered" evidence="11">
    <location>
        <begin position="577"/>
        <end position="633"/>
    </location>
</feature>